<proteinExistence type="predicted"/>
<dbReference type="InParanoid" id="A0A251V5C9"/>
<organism evidence="1 2">
    <name type="scientific">Helianthus annuus</name>
    <name type="common">Common sunflower</name>
    <dbReference type="NCBI Taxonomy" id="4232"/>
    <lineage>
        <taxon>Eukaryota</taxon>
        <taxon>Viridiplantae</taxon>
        <taxon>Streptophyta</taxon>
        <taxon>Embryophyta</taxon>
        <taxon>Tracheophyta</taxon>
        <taxon>Spermatophyta</taxon>
        <taxon>Magnoliopsida</taxon>
        <taxon>eudicotyledons</taxon>
        <taxon>Gunneridae</taxon>
        <taxon>Pentapetalae</taxon>
        <taxon>asterids</taxon>
        <taxon>campanulids</taxon>
        <taxon>Asterales</taxon>
        <taxon>Asteraceae</taxon>
        <taxon>Asteroideae</taxon>
        <taxon>Heliantheae alliance</taxon>
        <taxon>Heliantheae</taxon>
        <taxon>Helianthus</taxon>
    </lineage>
</organism>
<name>A0A251V5C9_HELAN</name>
<dbReference type="Proteomes" id="UP000215914">
    <property type="component" value="Chromosome 3"/>
</dbReference>
<protein>
    <submittedName>
        <fullName evidence="1">Uncharacterized protein</fullName>
    </submittedName>
</protein>
<evidence type="ECO:0000313" key="2">
    <source>
        <dbReference type="Proteomes" id="UP000215914"/>
    </source>
</evidence>
<accession>A0A251V5C9</accession>
<reference evidence="1" key="1">
    <citation type="submission" date="2017-02" db="EMBL/GenBank/DDBJ databases">
        <title>Sunflower complete genome.</title>
        <authorList>
            <person name="Langlade N."/>
            <person name="Munos S."/>
        </authorList>
    </citation>
    <scope>NUCLEOTIDE SEQUENCE [LARGE SCALE GENOMIC DNA]</scope>
    <source>
        <tissue evidence="1">Leaves</tissue>
    </source>
</reference>
<dbReference type="AlphaFoldDB" id="A0A251V5C9"/>
<gene>
    <name evidence="1" type="ORF">HannXRQ_Chr03g0063031</name>
</gene>
<dbReference type="EMBL" id="CM007892">
    <property type="protein sequence ID" value="OTG30306.1"/>
    <property type="molecule type" value="Genomic_DNA"/>
</dbReference>
<keyword evidence="2" id="KW-1185">Reference proteome</keyword>
<evidence type="ECO:0000313" key="1">
    <source>
        <dbReference type="EMBL" id="OTG30306.1"/>
    </source>
</evidence>
<sequence length="135" mass="15323">MGLLCLQKASMFPSRGEGASSDVGQWWYKGQMATTASTLSLGMFYKVRRRALAQSQKVTNTYIQQKHNIKCRYYTKWAGNSFLGITNSLANSMPYYTKLAGISFLSITNSLANSMPYLNEQYLFILIRCGYIRLL</sequence>